<dbReference type="OrthoDB" id="4161186at2759"/>
<keyword evidence="3" id="KW-1185">Reference proteome</keyword>
<evidence type="ECO:0000313" key="2">
    <source>
        <dbReference type="EMBL" id="RBR26856.1"/>
    </source>
</evidence>
<dbReference type="RefSeq" id="XP_031021447.1">
    <property type="nucleotide sequence ID" value="XM_031154588.1"/>
</dbReference>
<dbReference type="GeneID" id="41989884"/>
<sequence>MKRKRSDTKALDQTSHPTSLSITSHRSEPKKMEDDSSDSAPSVPGITQAKPWLSHKTLNPSDNDMPASLKALYMRLLPIQRDKNIMPRSCKETLEWKSKSIYQILDADAYYDRPSLGPDYAKQLLGGVEGTVSCAKKCHSRQYDKTGWNTLVYPRIINAAIRGVNTGRGHWHLDFAPCERAVVEPFLSKETSDQALRGLQTHFDPANFMAFKPTHKYPIVLGIKSKELHGEDPVSPEHHLAA</sequence>
<dbReference type="AlphaFoldDB" id="A0A366SDW6"/>
<dbReference type="EMBL" id="QKXC01000009">
    <property type="protein sequence ID" value="RBR26856.1"/>
    <property type="molecule type" value="Genomic_DNA"/>
</dbReference>
<gene>
    <name evidence="2" type="ORF">FIESC28_00437</name>
</gene>
<evidence type="ECO:0000313" key="3">
    <source>
        <dbReference type="Proteomes" id="UP000253153"/>
    </source>
</evidence>
<reference evidence="2 3" key="1">
    <citation type="submission" date="2018-06" db="EMBL/GenBank/DDBJ databases">
        <title>Fusarium incarnatum-equiseti species complex species 28.</title>
        <authorList>
            <person name="Gardiner D.M."/>
        </authorList>
    </citation>
    <scope>NUCLEOTIDE SEQUENCE [LARGE SCALE GENOMIC DNA]</scope>
    <source>
        <strain evidence="2 3">FIESC_28</strain>
    </source>
</reference>
<evidence type="ECO:0000256" key="1">
    <source>
        <dbReference type="SAM" id="MobiDB-lite"/>
    </source>
</evidence>
<organism evidence="2 3">
    <name type="scientific">Fusarium coffeatum</name>
    <dbReference type="NCBI Taxonomy" id="231269"/>
    <lineage>
        <taxon>Eukaryota</taxon>
        <taxon>Fungi</taxon>
        <taxon>Dikarya</taxon>
        <taxon>Ascomycota</taxon>
        <taxon>Pezizomycotina</taxon>
        <taxon>Sordariomycetes</taxon>
        <taxon>Hypocreomycetidae</taxon>
        <taxon>Hypocreales</taxon>
        <taxon>Nectriaceae</taxon>
        <taxon>Fusarium</taxon>
        <taxon>Fusarium incarnatum-equiseti species complex</taxon>
    </lineage>
</organism>
<proteinExistence type="predicted"/>
<protein>
    <submittedName>
        <fullName evidence="2">Uncharacterized protein</fullName>
    </submittedName>
</protein>
<name>A0A366SDW6_9HYPO</name>
<feature type="compositionally biased region" description="Polar residues" evidence="1">
    <location>
        <begin position="11"/>
        <end position="24"/>
    </location>
</feature>
<feature type="region of interest" description="Disordered" evidence="1">
    <location>
        <begin position="1"/>
        <end position="61"/>
    </location>
</feature>
<accession>A0A366SDW6</accession>
<comment type="caution">
    <text evidence="2">The sequence shown here is derived from an EMBL/GenBank/DDBJ whole genome shotgun (WGS) entry which is preliminary data.</text>
</comment>
<dbReference type="Proteomes" id="UP000253153">
    <property type="component" value="Unassembled WGS sequence"/>
</dbReference>
<feature type="compositionally biased region" description="Basic and acidic residues" evidence="1">
    <location>
        <begin position="25"/>
        <end position="34"/>
    </location>
</feature>